<dbReference type="RefSeq" id="WP_103240145.1">
    <property type="nucleotide sequence ID" value="NZ_JANJZD010000012.1"/>
</dbReference>
<dbReference type="AlphaFoldDB" id="A0A2K4ZHX9"/>
<sequence>MSKVKVLIEHEDGHKQELNGDTVICFTVSKTGEFLNGKAQFIDAQAAFIGREIPAPIYPDTIGSLVASTIEKSSGNAVRAGFNLHMVAQILEAKSKEVKSGLTEQEKKDAIDKTVEEILKAVIFGK</sequence>
<dbReference type="OrthoDB" id="9983182at2"/>
<accession>A0A2K4ZHX9</accession>
<organism evidence="1 2">
    <name type="scientific">Acetatifactor muris</name>
    <dbReference type="NCBI Taxonomy" id="879566"/>
    <lineage>
        <taxon>Bacteria</taxon>
        <taxon>Bacillati</taxon>
        <taxon>Bacillota</taxon>
        <taxon>Clostridia</taxon>
        <taxon>Lachnospirales</taxon>
        <taxon>Lachnospiraceae</taxon>
        <taxon>Acetatifactor</taxon>
    </lineage>
</organism>
<gene>
    <name evidence="1" type="ORF">AMURIS_02810</name>
</gene>
<dbReference type="EMBL" id="OFSM01000013">
    <property type="protein sequence ID" value="SOY30087.1"/>
    <property type="molecule type" value="Genomic_DNA"/>
</dbReference>
<name>A0A2K4ZHX9_9FIRM</name>
<dbReference type="Proteomes" id="UP000236311">
    <property type="component" value="Unassembled WGS sequence"/>
</dbReference>
<proteinExistence type="predicted"/>
<evidence type="ECO:0000313" key="1">
    <source>
        <dbReference type="EMBL" id="SOY30087.1"/>
    </source>
</evidence>
<protein>
    <submittedName>
        <fullName evidence="1">Uncharacterized protein</fullName>
    </submittedName>
</protein>
<reference evidence="1 2" key="1">
    <citation type="submission" date="2018-01" db="EMBL/GenBank/DDBJ databases">
        <authorList>
            <person name="Gaut B.S."/>
            <person name="Morton B.R."/>
            <person name="Clegg M.T."/>
            <person name="Duvall M.R."/>
        </authorList>
    </citation>
    <scope>NUCLEOTIDE SEQUENCE [LARGE SCALE GENOMIC DNA]</scope>
    <source>
        <strain evidence="1">GP69</strain>
    </source>
</reference>
<keyword evidence="2" id="KW-1185">Reference proteome</keyword>
<evidence type="ECO:0000313" key="2">
    <source>
        <dbReference type="Proteomes" id="UP000236311"/>
    </source>
</evidence>